<dbReference type="EMBL" id="BAAAPH010000020">
    <property type="protein sequence ID" value="GAA1592132.1"/>
    <property type="molecule type" value="Genomic_DNA"/>
</dbReference>
<proteinExistence type="predicted"/>
<organism evidence="2 3">
    <name type="scientific">Kribbella hippodromi</name>
    <dbReference type="NCBI Taxonomy" id="434347"/>
    <lineage>
        <taxon>Bacteria</taxon>
        <taxon>Bacillati</taxon>
        <taxon>Actinomycetota</taxon>
        <taxon>Actinomycetes</taxon>
        <taxon>Propionibacteriales</taxon>
        <taxon>Kribbellaceae</taxon>
        <taxon>Kribbella</taxon>
    </lineage>
</organism>
<sequence>MSMVGVQVPEHLRELAGSVVAEAERDARIVAVIAGGSVATGTGDEFSDLDLVLVCTPAGQAACLAEAKEFAGRAGKLLAGFTGEHVGEPRLLIALYGPPPVHVDLKFVTVDDLRTRVEDGVVLWQRDDSIDHVFKESAAEWPQVDPQWIEDRVWVWVHYTAVKIERGELFEAIDALGMIRSAALAPLAAYGRTSRPAGVRRLETLAPELVPELRATVAIADREDCWRALNASVDVYRTVRDRAGAPVVRRTEAEDAAVAYVRVVPTQS</sequence>
<evidence type="ECO:0000259" key="1">
    <source>
        <dbReference type="Pfam" id="PF01909"/>
    </source>
</evidence>
<dbReference type="SUPFAM" id="SSF81301">
    <property type="entry name" value="Nucleotidyltransferase"/>
    <property type="match status" value="1"/>
</dbReference>
<protein>
    <recommendedName>
        <fullName evidence="1">Polymerase nucleotidyl transferase domain-containing protein</fullName>
    </recommendedName>
</protein>
<dbReference type="Gene3D" id="1.20.120.330">
    <property type="entry name" value="Nucleotidyltransferases domain 2"/>
    <property type="match status" value="1"/>
</dbReference>
<reference evidence="2 3" key="1">
    <citation type="journal article" date="2019" name="Int. J. Syst. Evol. Microbiol.">
        <title>The Global Catalogue of Microorganisms (GCM) 10K type strain sequencing project: providing services to taxonomists for standard genome sequencing and annotation.</title>
        <authorList>
            <consortium name="The Broad Institute Genomics Platform"/>
            <consortium name="The Broad Institute Genome Sequencing Center for Infectious Disease"/>
            <person name="Wu L."/>
            <person name="Ma J."/>
        </authorList>
    </citation>
    <scope>NUCLEOTIDE SEQUENCE [LARGE SCALE GENOMIC DNA]</scope>
    <source>
        <strain evidence="2 3">JCM 15572</strain>
    </source>
</reference>
<evidence type="ECO:0000313" key="3">
    <source>
        <dbReference type="Proteomes" id="UP001501705"/>
    </source>
</evidence>
<dbReference type="Pfam" id="PF01909">
    <property type="entry name" value="NTP_transf_2"/>
    <property type="match status" value="1"/>
</dbReference>
<comment type="caution">
    <text evidence="2">The sequence shown here is derived from an EMBL/GenBank/DDBJ whole genome shotgun (WGS) entry which is preliminary data.</text>
</comment>
<accession>A0ABN2E1T6</accession>
<dbReference type="InterPro" id="IPR002934">
    <property type="entry name" value="Polymerase_NTP_transf_dom"/>
</dbReference>
<evidence type="ECO:0000313" key="2">
    <source>
        <dbReference type="EMBL" id="GAA1592132.1"/>
    </source>
</evidence>
<dbReference type="Proteomes" id="UP001501705">
    <property type="component" value="Unassembled WGS sequence"/>
</dbReference>
<gene>
    <name evidence="2" type="ORF">GCM10009804_55570</name>
</gene>
<dbReference type="InterPro" id="IPR043519">
    <property type="entry name" value="NT_sf"/>
</dbReference>
<feature type="domain" description="Polymerase nucleotidyl transferase" evidence="1">
    <location>
        <begin position="27"/>
        <end position="55"/>
    </location>
</feature>
<dbReference type="RefSeq" id="WP_344237926.1">
    <property type="nucleotide sequence ID" value="NZ_BAAAPH010000020.1"/>
</dbReference>
<dbReference type="Gene3D" id="3.30.460.10">
    <property type="entry name" value="Beta Polymerase, domain 2"/>
    <property type="match status" value="1"/>
</dbReference>
<keyword evidence="3" id="KW-1185">Reference proteome</keyword>
<name>A0ABN2E1T6_9ACTN</name>